<feature type="region of interest" description="Disordered" evidence="1">
    <location>
        <begin position="27"/>
        <end position="58"/>
    </location>
</feature>
<name>A0ABR2SM01_9ROSI</name>
<dbReference type="Proteomes" id="UP001396334">
    <property type="component" value="Unassembled WGS sequence"/>
</dbReference>
<dbReference type="EMBL" id="JBBPBN010000013">
    <property type="protein sequence ID" value="KAK9026263.1"/>
    <property type="molecule type" value="Genomic_DNA"/>
</dbReference>
<protein>
    <submittedName>
        <fullName evidence="3">Uncharacterized protein</fullName>
    </submittedName>
</protein>
<feature type="chain" id="PRO_5046386440" evidence="2">
    <location>
        <begin position="22"/>
        <end position="103"/>
    </location>
</feature>
<evidence type="ECO:0000313" key="4">
    <source>
        <dbReference type="Proteomes" id="UP001396334"/>
    </source>
</evidence>
<reference evidence="3 4" key="1">
    <citation type="journal article" date="2024" name="G3 (Bethesda)">
        <title>Genome assembly of Hibiscus sabdariffa L. provides insights into metabolisms of medicinal natural products.</title>
        <authorList>
            <person name="Kim T."/>
        </authorList>
    </citation>
    <scope>NUCLEOTIDE SEQUENCE [LARGE SCALE GENOMIC DNA]</scope>
    <source>
        <strain evidence="3">TK-2024</strain>
        <tissue evidence="3">Old leaves</tissue>
    </source>
</reference>
<accession>A0ABR2SM01</accession>
<proteinExistence type="predicted"/>
<organism evidence="3 4">
    <name type="scientific">Hibiscus sabdariffa</name>
    <name type="common">roselle</name>
    <dbReference type="NCBI Taxonomy" id="183260"/>
    <lineage>
        <taxon>Eukaryota</taxon>
        <taxon>Viridiplantae</taxon>
        <taxon>Streptophyta</taxon>
        <taxon>Embryophyta</taxon>
        <taxon>Tracheophyta</taxon>
        <taxon>Spermatophyta</taxon>
        <taxon>Magnoliopsida</taxon>
        <taxon>eudicotyledons</taxon>
        <taxon>Gunneridae</taxon>
        <taxon>Pentapetalae</taxon>
        <taxon>rosids</taxon>
        <taxon>malvids</taxon>
        <taxon>Malvales</taxon>
        <taxon>Malvaceae</taxon>
        <taxon>Malvoideae</taxon>
        <taxon>Hibiscus</taxon>
    </lineage>
</organism>
<evidence type="ECO:0000256" key="1">
    <source>
        <dbReference type="SAM" id="MobiDB-lite"/>
    </source>
</evidence>
<keyword evidence="2" id="KW-0732">Signal</keyword>
<comment type="caution">
    <text evidence="3">The sequence shown here is derived from an EMBL/GenBank/DDBJ whole genome shotgun (WGS) entry which is preliminary data.</text>
</comment>
<gene>
    <name evidence="3" type="ORF">V6N11_039107</name>
</gene>
<sequence>MAKIALVIVLISMIMILSIHSTVGDAAVSSKPTTGAADVKGAAGPVAEGPSKNIKHSSWTDWAKQKISGIENMFSSSSSSGSAPAPAPIPATTTPAATTVGKV</sequence>
<keyword evidence="4" id="KW-1185">Reference proteome</keyword>
<evidence type="ECO:0000313" key="3">
    <source>
        <dbReference type="EMBL" id="KAK9026263.1"/>
    </source>
</evidence>
<feature type="signal peptide" evidence="2">
    <location>
        <begin position="1"/>
        <end position="21"/>
    </location>
</feature>
<evidence type="ECO:0000256" key="2">
    <source>
        <dbReference type="SAM" id="SignalP"/>
    </source>
</evidence>
<feature type="compositionally biased region" description="Low complexity" evidence="1">
    <location>
        <begin position="75"/>
        <end position="103"/>
    </location>
</feature>
<feature type="region of interest" description="Disordered" evidence="1">
    <location>
        <begin position="74"/>
        <end position="103"/>
    </location>
</feature>